<dbReference type="AlphaFoldDB" id="A0A2D2B0N9"/>
<dbReference type="EMBL" id="CP024201">
    <property type="protein sequence ID" value="ATQ43825.1"/>
    <property type="molecule type" value="Genomic_DNA"/>
</dbReference>
<reference evidence="6 7" key="1">
    <citation type="submission" date="2017-10" db="EMBL/GenBank/DDBJ databases">
        <title>Genome sequence of Caulobacter mirabilis FWC38.</title>
        <authorList>
            <person name="Fiebig A."/>
            <person name="Crosson S."/>
        </authorList>
    </citation>
    <scope>NUCLEOTIDE SEQUENCE [LARGE SCALE GENOMIC DNA]</scope>
    <source>
        <strain evidence="6 7">FWC 38</strain>
    </source>
</reference>
<keyword evidence="3" id="KW-0560">Oxidoreductase</keyword>
<name>A0A2D2B0N9_9CAUL</name>
<evidence type="ECO:0000256" key="2">
    <source>
        <dbReference type="ARBA" id="ARBA00005995"/>
    </source>
</evidence>
<accession>A0A2D2B0N9</accession>
<dbReference type="RefSeq" id="WP_099623073.1">
    <property type="nucleotide sequence ID" value="NZ_CP024201.1"/>
</dbReference>
<feature type="binding site" evidence="4">
    <location>
        <begin position="76"/>
        <end position="77"/>
    </location>
    <ligand>
        <name>FAD</name>
        <dbReference type="ChEBI" id="CHEBI:57692"/>
    </ligand>
</feature>
<dbReference type="PROSITE" id="PS51318">
    <property type="entry name" value="TAT"/>
    <property type="match status" value="1"/>
</dbReference>
<comment type="cofactor">
    <cofactor evidence="1">
        <name>FAD</name>
        <dbReference type="ChEBI" id="CHEBI:57692"/>
    </cofactor>
</comment>
<dbReference type="Gene3D" id="3.50.50.60">
    <property type="entry name" value="FAD/NAD(P)-binding domain"/>
    <property type="match status" value="1"/>
</dbReference>
<dbReference type="InterPro" id="IPR050703">
    <property type="entry name" value="Flavin_MAO"/>
</dbReference>
<dbReference type="Gene3D" id="3.90.660.10">
    <property type="match status" value="1"/>
</dbReference>
<protein>
    <recommendedName>
        <fullName evidence="5">Amine oxidase domain-containing protein</fullName>
    </recommendedName>
</protein>
<proteinExistence type="inferred from homology"/>
<evidence type="ECO:0000256" key="4">
    <source>
        <dbReference type="PIRSR" id="PIRSR601613-1"/>
    </source>
</evidence>
<feature type="binding site" evidence="4">
    <location>
        <position position="463"/>
    </location>
    <ligand>
        <name>FAD</name>
        <dbReference type="ChEBI" id="CHEBI:57692"/>
    </ligand>
</feature>
<dbReference type="GO" id="GO:0016491">
    <property type="term" value="F:oxidoreductase activity"/>
    <property type="evidence" value="ECO:0007669"/>
    <property type="project" value="UniProtKB-KW"/>
</dbReference>
<dbReference type="InterPro" id="IPR036188">
    <property type="entry name" value="FAD/NAD-bd_sf"/>
</dbReference>
<dbReference type="SUPFAM" id="SSF51905">
    <property type="entry name" value="FAD/NAD(P)-binding domain"/>
    <property type="match status" value="1"/>
</dbReference>
<dbReference type="InterPro" id="IPR001613">
    <property type="entry name" value="Flavin_amine_oxidase"/>
</dbReference>
<dbReference type="KEGG" id="cmb:CSW64_16195"/>
<organism evidence="6 7">
    <name type="scientific">Caulobacter mirabilis</name>
    <dbReference type="NCBI Taxonomy" id="69666"/>
    <lineage>
        <taxon>Bacteria</taxon>
        <taxon>Pseudomonadati</taxon>
        <taxon>Pseudomonadota</taxon>
        <taxon>Alphaproteobacteria</taxon>
        <taxon>Caulobacterales</taxon>
        <taxon>Caulobacteraceae</taxon>
        <taxon>Caulobacter</taxon>
    </lineage>
</organism>
<gene>
    <name evidence="6" type="ORF">CSW64_16195</name>
</gene>
<evidence type="ECO:0000259" key="5">
    <source>
        <dbReference type="Pfam" id="PF01593"/>
    </source>
</evidence>
<dbReference type="SUPFAM" id="SSF54373">
    <property type="entry name" value="FAD-linked reductases, C-terminal domain"/>
    <property type="match status" value="1"/>
</dbReference>
<comment type="similarity">
    <text evidence="2">Belongs to the flavin monoamine oxidase family.</text>
</comment>
<dbReference type="OrthoDB" id="337830at2"/>
<dbReference type="InterPro" id="IPR006311">
    <property type="entry name" value="TAT_signal"/>
</dbReference>
<dbReference type="PANTHER" id="PTHR43563">
    <property type="entry name" value="AMINE OXIDASE"/>
    <property type="match status" value="1"/>
</dbReference>
<evidence type="ECO:0000256" key="1">
    <source>
        <dbReference type="ARBA" id="ARBA00001974"/>
    </source>
</evidence>
<dbReference type="PANTHER" id="PTHR43563:SF1">
    <property type="entry name" value="AMINE OXIDASE [FLAVIN-CONTAINING] B"/>
    <property type="match status" value="1"/>
</dbReference>
<evidence type="ECO:0000313" key="6">
    <source>
        <dbReference type="EMBL" id="ATQ43825.1"/>
    </source>
</evidence>
<keyword evidence="7" id="KW-1185">Reference proteome</keyword>
<dbReference type="Pfam" id="PF01593">
    <property type="entry name" value="Amino_oxidase"/>
    <property type="match status" value="1"/>
</dbReference>
<evidence type="ECO:0000313" key="7">
    <source>
        <dbReference type="Proteomes" id="UP000228945"/>
    </source>
</evidence>
<feature type="binding site" evidence="4">
    <location>
        <position position="275"/>
    </location>
    <ligand>
        <name>FAD</name>
        <dbReference type="ChEBI" id="CHEBI:57692"/>
    </ligand>
</feature>
<dbReference type="InterPro" id="IPR002937">
    <property type="entry name" value="Amino_oxidase"/>
</dbReference>
<feature type="binding site" evidence="4">
    <location>
        <position position="380"/>
    </location>
    <ligand>
        <name>substrate</name>
    </ligand>
</feature>
<sequence length="490" mass="51517">MRNRQRQSSREASLSRRAALGMAAAGAAGLTTLPAVSQAAATGARTVDVVIVGAGFAGLTAARQLRAAGRSVVVLEADDRVGGRTKAGTVAGETVDLGGQWVGPAQTRLLALAKEFGVATYPQYDKGQNLIDIAGHRAAYEGETPALDPAAMGEFAEVIGKIETLSAATSMPRPWEGAAAAEQDAQTIESWLLLNAKSPAVRSAIRLLVRAVFSAETSQISLLYFLAYASAGGGFSALIATRGGAQDSLFDGGVWQLAARMAKDLGAAVVLNAKVESIAQDGTGVTVTTNTGAWRGRYGVVTAPPALASRIDYTPALPARRDGLTQRMPLGCVIKTHIAYSRPFWREQGLTGLVLSDRTEFGPWFDHSPRHGTTGSLVGFFDGGPAQRWADQPPEARRDRVLKDIAQYFGDAALSPIDYVEEVWTRTPLHRGGYVSVPGPGVLTAFGPALLEPVGRIHWAGTETAEAWAGYIDGAVRSGERVAEVVGALL</sequence>
<dbReference type="Gene3D" id="1.10.405.10">
    <property type="entry name" value="Guanine Nucleotide Dissociation Inhibitor, domain 1"/>
    <property type="match status" value="1"/>
</dbReference>
<feature type="domain" description="Amine oxidase" evidence="5">
    <location>
        <begin position="56"/>
        <end position="486"/>
    </location>
</feature>
<dbReference type="PRINTS" id="PR00757">
    <property type="entry name" value="AMINEOXDASEF"/>
</dbReference>
<dbReference type="Proteomes" id="UP000228945">
    <property type="component" value="Chromosome"/>
</dbReference>
<evidence type="ECO:0000256" key="3">
    <source>
        <dbReference type="ARBA" id="ARBA00023002"/>
    </source>
</evidence>